<protein>
    <recommendedName>
        <fullName evidence="3">DDE Tnp4 domain-containing protein</fullName>
    </recommendedName>
</protein>
<reference evidence="2" key="1">
    <citation type="journal article" date="2019" name="Gigascience">
        <title>De novo genome assembly of the endangered Acer yangbiense, a plant species with extremely small populations endemic to Yunnan Province, China.</title>
        <authorList>
            <person name="Yang J."/>
            <person name="Wariss H.M."/>
            <person name="Tao L."/>
            <person name="Zhang R."/>
            <person name="Yun Q."/>
            <person name="Hollingsworth P."/>
            <person name="Dao Z."/>
            <person name="Luo G."/>
            <person name="Guo H."/>
            <person name="Ma Y."/>
            <person name="Sun W."/>
        </authorList>
    </citation>
    <scope>NUCLEOTIDE SEQUENCE [LARGE SCALE GENOMIC DNA]</scope>
    <source>
        <strain evidence="2">cv. Malutang</strain>
    </source>
</reference>
<dbReference type="EMBL" id="VAHF01000002">
    <property type="protein sequence ID" value="TXG70024.1"/>
    <property type="molecule type" value="Genomic_DNA"/>
</dbReference>
<accession>A0A5C7IMH5</accession>
<evidence type="ECO:0008006" key="3">
    <source>
        <dbReference type="Google" id="ProtNLM"/>
    </source>
</evidence>
<comment type="caution">
    <text evidence="1">The sequence shown here is derived from an EMBL/GenBank/DDBJ whole genome shotgun (WGS) entry which is preliminary data.</text>
</comment>
<sequence>MIVPTRDGDGLRNWVILRSPSFYPIRFQRRMIITSCALLHNFIMMYMDVDHEEYTLDTLNDLLIREDAPNELESIDVVEGSDEWSQWRDDLAKEMFDA</sequence>
<organism evidence="1 2">
    <name type="scientific">Acer yangbiense</name>
    <dbReference type="NCBI Taxonomy" id="1000413"/>
    <lineage>
        <taxon>Eukaryota</taxon>
        <taxon>Viridiplantae</taxon>
        <taxon>Streptophyta</taxon>
        <taxon>Embryophyta</taxon>
        <taxon>Tracheophyta</taxon>
        <taxon>Spermatophyta</taxon>
        <taxon>Magnoliopsida</taxon>
        <taxon>eudicotyledons</taxon>
        <taxon>Gunneridae</taxon>
        <taxon>Pentapetalae</taxon>
        <taxon>rosids</taxon>
        <taxon>malvids</taxon>
        <taxon>Sapindales</taxon>
        <taxon>Sapindaceae</taxon>
        <taxon>Hippocastanoideae</taxon>
        <taxon>Acereae</taxon>
        <taxon>Acer</taxon>
    </lineage>
</organism>
<dbReference type="OrthoDB" id="1699974at2759"/>
<name>A0A5C7IMH5_9ROSI</name>
<evidence type="ECO:0000313" key="1">
    <source>
        <dbReference type="EMBL" id="TXG70024.1"/>
    </source>
</evidence>
<keyword evidence="2" id="KW-1185">Reference proteome</keyword>
<gene>
    <name evidence="1" type="ORF">EZV62_004959</name>
</gene>
<dbReference type="Proteomes" id="UP000323000">
    <property type="component" value="Chromosome 2"/>
</dbReference>
<evidence type="ECO:0000313" key="2">
    <source>
        <dbReference type="Proteomes" id="UP000323000"/>
    </source>
</evidence>
<dbReference type="AlphaFoldDB" id="A0A5C7IMH5"/>
<proteinExistence type="predicted"/>